<proteinExistence type="predicted"/>
<name>A0A1Y2M7J3_EPING</name>
<dbReference type="STRING" id="105696.A0A1Y2M7J3"/>
<reference evidence="1 2" key="1">
    <citation type="journal article" date="2017" name="Genome Announc.">
        <title>Genome sequence of the saprophytic ascomycete Epicoccum nigrum ICMP 19927 strain isolated from New Zealand.</title>
        <authorList>
            <person name="Fokin M."/>
            <person name="Fleetwood D."/>
            <person name="Weir B.S."/>
            <person name="Villas-Boas S.G."/>
        </authorList>
    </citation>
    <scope>NUCLEOTIDE SEQUENCE [LARGE SCALE GENOMIC DNA]</scope>
    <source>
        <strain evidence="1 2">ICMP 19927</strain>
    </source>
</reference>
<dbReference type="EMBL" id="KZ107840">
    <property type="protein sequence ID" value="OSS51779.1"/>
    <property type="molecule type" value="Genomic_DNA"/>
</dbReference>
<evidence type="ECO:0008006" key="3">
    <source>
        <dbReference type="Google" id="ProtNLM"/>
    </source>
</evidence>
<protein>
    <recommendedName>
        <fullName evidence="3">Peptide hydrolase</fullName>
    </recommendedName>
</protein>
<evidence type="ECO:0000313" key="1">
    <source>
        <dbReference type="EMBL" id="OSS51779.1"/>
    </source>
</evidence>
<dbReference type="Gene3D" id="3.40.630.10">
    <property type="entry name" value="Zn peptidases"/>
    <property type="match status" value="1"/>
</dbReference>
<dbReference type="InParanoid" id="A0A1Y2M7J3"/>
<organism evidence="1 2">
    <name type="scientific">Epicoccum nigrum</name>
    <name type="common">Soil fungus</name>
    <name type="synonym">Epicoccum purpurascens</name>
    <dbReference type="NCBI Taxonomy" id="105696"/>
    <lineage>
        <taxon>Eukaryota</taxon>
        <taxon>Fungi</taxon>
        <taxon>Dikarya</taxon>
        <taxon>Ascomycota</taxon>
        <taxon>Pezizomycotina</taxon>
        <taxon>Dothideomycetes</taxon>
        <taxon>Pleosporomycetidae</taxon>
        <taxon>Pleosporales</taxon>
        <taxon>Pleosporineae</taxon>
        <taxon>Didymellaceae</taxon>
        <taxon>Epicoccum</taxon>
    </lineage>
</organism>
<gene>
    <name evidence="1" type="ORF">B5807_03997</name>
</gene>
<dbReference type="SUPFAM" id="SSF53187">
    <property type="entry name" value="Zn-dependent exopeptidases"/>
    <property type="match status" value="1"/>
</dbReference>
<keyword evidence="2" id="KW-1185">Reference proteome</keyword>
<dbReference type="AlphaFoldDB" id="A0A1Y2M7J3"/>
<dbReference type="Proteomes" id="UP000193240">
    <property type="component" value="Unassembled WGS sequence"/>
</dbReference>
<sequence length="143" mass="16456">MVVQGGAANPTRRCALEPRDTLEPRATPAVRKAVQYLQKVAQRETVTNLTDSIQHYNIWRNMHDFTKFTNRCFERSYTSYGLETRDWLLEKLFQAVKRPATVKATDKYADQQTVIVNIPGRSNRTIVVGAHYDSCPSDYERDS</sequence>
<evidence type="ECO:0000313" key="2">
    <source>
        <dbReference type="Proteomes" id="UP000193240"/>
    </source>
</evidence>
<accession>A0A1Y2M7J3</accession>